<dbReference type="SUPFAM" id="SSF56214">
    <property type="entry name" value="4'-phosphopantetheinyl transferase"/>
    <property type="match status" value="1"/>
</dbReference>
<keyword evidence="1 8" id="KW-0444">Lipid biosynthesis</keyword>
<dbReference type="AlphaFoldDB" id="A0A0T5XCH0"/>
<dbReference type="InterPro" id="IPR004568">
    <property type="entry name" value="Ppantetheine-prot_Trfase_dom"/>
</dbReference>
<evidence type="ECO:0000256" key="5">
    <source>
        <dbReference type="ARBA" id="ARBA00022842"/>
    </source>
</evidence>
<dbReference type="InterPro" id="IPR008278">
    <property type="entry name" value="4-PPantetheinyl_Trfase_dom"/>
</dbReference>
<comment type="function">
    <text evidence="8">Transfers the 4'-phosphopantetheine moiety from coenzyme A to a Ser of acyl-carrier-protein.</text>
</comment>
<dbReference type="HAMAP" id="MF_00101">
    <property type="entry name" value="AcpS"/>
    <property type="match status" value="1"/>
</dbReference>
<dbReference type="EMBL" id="ACJX03000001">
    <property type="protein sequence ID" value="KRT36047.1"/>
    <property type="molecule type" value="Genomic_DNA"/>
</dbReference>
<dbReference type="NCBIfam" id="TIGR00516">
    <property type="entry name" value="acpS"/>
    <property type="match status" value="1"/>
</dbReference>
<comment type="caution">
    <text evidence="10">The sequence shown here is derived from an EMBL/GenBank/DDBJ whole genome shotgun (WGS) entry which is preliminary data.</text>
</comment>
<protein>
    <recommendedName>
        <fullName evidence="8">Holo-[acyl-carrier-protein] synthase</fullName>
        <shortName evidence="8">Holo-ACP synthase</shortName>
        <ecNumber evidence="8">2.7.8.7</ecNumber>
    </recommendedName>
    <alternativeName>
        <fullName evidence="8">4'-phosphopantetheinyl transferase AcpS</fullName>
    </alternativeName>
</protein>
<evidence type="ECO:0000256" key="3">
    <source>
        <dbReference type="ARBA" id="ARBA00022723"/>
    </source>
</evidence>
<feature type="binding site" evidence="8">
    <location>
        <position position="16"/>
    </location>
    <ligand>
        <name>Mg(2+)</name>
        <dbReference type="ChEBI" id="CHEBI:18420"/>
    </ligand>
</feature>
<comment type="cofactor">
    <cofactor evidence="8">
        <name>Mg(2+)</name>
        <dbReference type="ChEBI" id="CHEBI:18420"/>
    </cofactor>
</comment>
<comment type="subcellular location">
    <subcellularLocation>
        <location evidence="8">Cytoplasm</location>
    </subcellularLocation>
</comment>
<feature type="binding site" evidence="8">
    <location>
        <position position="63"/>
    </location>
    <ligand>
        <name>Mg(2+)</name>
        <dbReference type="ChEBI" id="CHEBI:18420"/>
    </ligand>
</feature>
<keyword evidence="4 8" id="KW-0276">Fatty acid metabolism</keyword>
<keyword evidence="5 8" id="KW-0460">Magnesium</keyword>
<dbReference type="GO" id="GO:0008897">
    <property type="term" value="F:holo-[acyl-carrier-protein] synthase activity"/>
    <property type="evidence" value="ECO:0007669"/>
    <property type="project" value="UniProtKB-UniRule"/>
</dbReference>
<keyword evidence="2 8" id="KW-0808">Transferase</keyword>
<dbReference type="GO" id="GO:0006633">
    <property type="term" value="P:fatty acid biosynthetic process"/>
    <property type="evidence" value="ECO:0007669"/>
    <property type="project" value="UniProtKB-UniRule"/>
</dbReference>
<dbReference type="Pfam" id="PF01648">
    <property type="entry name" value="ACPS"/>
    <property type="match status" value="1"/>
</dbReference>
<accession>A0A0T5XCH0</accession>
<evidence type="ECO:0000313" key="10">
    <source>
        <dbReference type="EMBL" id="KRT36047.1"/>
    </source>
</evidence>
<dbReference type="GO" id="GO:0000287">
    <property type="term" value="F:magnesium ion binding"/>
    <property type="evidence" value="ECO:0007669"/>
    <property type="project" value="UniProtKB-UniRule"/>
</dbReference>
<dbReference type="eggNOG" id="COG0736">
    <property type="taxonomic scope" value="Bacteria"/>
</dbReference>
<dbReference type="STRING" id="592015.HMPREF1705_03315"/>
<dbReference type="NCBIfam" id="TIGR00556">
    <property type="entry name" value="pantethn_trn"/>
    <property type="match status" value="1"/>
</dbReference>
<evidence type="ECO:0000256" key="8">
    <source>
        <dbReference type="HAMAP-Rule" id="MF_00101"/>
    </source>
</evidence>
<evidence type="ECO:0000313" key="11">
    <source>
        <dbReference type="Proteomes" id="UP000005273"/>
    </source>
</evidence>
<proteinExistence type="inferred from homology"/>
<feature type="domain" description="4'-phosphopantetheinyl transferase" evidence="9">
    <location>
        <begin position="12"/>
        <end position="95"/>
    </location>
</feature>
<keyword evidence="8" id="KW-0963">Cytoplasm</keyword>
<reference evidence="11" key="1">
    <citation type="submission" date="2012-09" db="EMBL/GenBank/DDBJ databases">
        <authorList>
            <person name="Weinstock G."/>
            <person name="Sodergren E."/>
            <person name="Clifton S."/>
            <person name="Fulton L."/>
            <person name="Fulton B."/>
            <person name="Courtney L."/>
            <person name="Fronick C."/>
            <person name="Harrison M."/>
            <person name="Strong C."/>
            <person name="Farmer C."/>
            <person name="Delehaunty K."/>
            <person name="Markovic C."/>
            <person name="Hall O."/>
            <person name="Minx P."/>
            <person name="Tomlinson C."/>
            <person name="Mitreva M."/>
            <person name="Nelson J."/>
            <person name="Hou S."/>
            <person name="Wollam A."/>
            <person name="Pepin K.H."/>
            <person name="Johnson M."/>
            <person name="Bhonagiri V."/>
            <person name="Nash W.E."/>
            <person name="Suruliraj S."/>
            <person name="Warren W."/>
            <person name="Chinwalla A."/>
            <person name="Mardis E.R."/>
            <person name="Wilson R.K."/>
        </authorList>
    </citation>
    <scope>NUCLEOTIDE SEQUENCE [LARGE SCALE GENOMIC DNA]</scope>
    <source>
        <strain evidence="11">OS1</strain>
    </source>
</reference>
<evidence type="ECO:0000256" key="1">
    <source>
        <dbReference type="ARBA" id="ARBA00022516"/>
    </source>
</evidence>
<dbReference type="InterPro" id="IPR002582">
    <property type="entry name" value="ACPS"/>
</dbReference>
<comment type="similarity">
    <text evidence="8">Belongs to the P-Pant transferase superfamily. AcpS family.</text>
</comment>
<evidence type="ECO:0000256" key="2">
    <source>
        <dbReference type="ARBA" id="ARBA00022679"/>
    </source>
</evidence>
<keyword evidence="7 8" id="KW-0275">Fatty acid biosynthesis</keyword>
<dbReference type="InterPro" id="IPR037143">
    <property type="entry name" value="4-PPantetheinyl_Trfase_dom_sf"/>
</dbReference>
<dbReference type="Gene3D" id="3.90.470.20">
    <property type="entry name" value="4'-phosphopantetheinyl transferase domain"/>
    <property type="match status" value="1"/>
</dbReference>
<comment type="catalytic activity">
    <reaction evidence="8">
        <text>apo-[ACP] + CoA = holo-[ACP] + adenosine 3',5'-bisphosphate + H(+)</text>
        <dbReference type="Rhea" id="RHEA:12068"/>
        <dbReference type="Rhea" id="RHEA-COMP:9685"/>
        <dbReference type="Rhea" id="RHEA-COMP:9690"/>
        <dbReference type="ChEBI" id="CHEBI:15378"/>
        <dbReference type="ChEBI" id="CHEBI:29999"/>
        <dbReference type="ChEBI" id="CHEBI:57287"/>
        <dbReference type="ChEBI" id="CHEBI:58343"/>
        <dbReference type="ChEBI" id="CHEBI:64479"/>
        <dbReference type="EC" id="2.7.8.7"/>
    </reaction>
</comment>
<dbReference type="Proteomes" id="UP000005273">
    <property type="component" value="Unassembled WGS sequence"/>
</dbReference>
<gene>
    <name evidence="8" type="primary">acpS</name>
    <name evidence="10" type="ORF">HMPREF1705_03315</name>
</gene>
<dbReference type="GO" id="GO:0005737">
    <property type="term" value="C:cytoplasm"/>
    <property type="evidence" value="ECO:0007669"/>
    <property type="project" value="UniProtKB-SubCell"/>
</dbReference>
<evidence type="ECO:0000256" key="7">
    <source>
        <dbReference type="ARBA" id="ARBA00023160"/>
    </source>
</evidence>
<name>A0A0T5XCH0_9BACT</name>
<keyword evidence="6 8" id="KW-0443">Lipid metabolism</keyword>
<evidence type="ECO:0000256" key="4">
    <source>
        <dbReference type="ARBA" id="ARBA00022832"/>
    </source>
</evidence>
<keyword evidence="3 8" id="KW-0479">Metal-binding</keyword>
<organism evidence="10 11">
    <name type="scientific">Acetomicrobium hydrogeniformans ATCC BAA-1850</name>
    <dbReference type="NCBI Taxonomy" id="592015"/>
    <lineage>
        <taxon>Bacteria</taxon>
        <taxon>Thermotogati</taxon>
        <taxon>Synergistota</taxon>
        <taxon>Synergistia</taxon>
        <taxon>Synergistales</taxon>
        <taxon>Acetomicrobiaceae</taxon>
        <taxon>Acetomicrobium</taxon>
    </lineage>
</organism>
<dbReference type="EC" id="2.7.8.7" evidence="8"/>
<evidence type="ECO:0000259" key="9">
    <source>
        <dbReference type="Pfam" id="PF01648"/>
    </source>
</evidence>
<keyword evidence="11" id="KW-1185">Reference proteome</keyword>
<evidence type="ECO:0000256" key="6">
    <source>
        <dbReference type="ARBA" id="ARBA00023098"/>
    </source>
</evidence>
<sequence length="132" mass="14494">MEKRFGSVLIKGIGVDVCDIGRIKESIKSGHFLKRAFTDVEIEYALSKARPEQHLAGCFAAKEALSKALTVGLWDLGLKNAWVVRGNEGEPKFGFSASLSEKLCRSGIDKVWLTISHEKEMAAAFVILEALI</sequence>